<dbReference type="PROSITE" id="PS51219">
    <property type="entry name" value="DPCK"/>
    <property type="match status" value="1"/>
</dbReference>
<name>A0ABW5RS91_9BACI</name>
<gene>
    <name evidence="3 5" type="primary">coaE</name>
    <name evidence="5" type="ORF">ACFSUL_12435</name>
</gene>
<evidence type="ECO:0000313" key="6">
    <source>
        <dbReference type="Proteomes" id="UP001597506"/>
    </source>
</evidence>
<dbReference type="HAMAP" id="MF_00376">
    <property type="entry name" value="Dephospho_CoA_kinase"/>
    <property type="match status" value="1"/>
</dbReference>
<evidence type="ECO:0000256" key="1">
    <source>
        <dbReference type="ARBA" id="ARBA00022741"/>
    </source>
</evidence>
<dbReference type="PANTHER" id="PTHR10695">
    <property type="entry name" value="DEPHOSPHO-COA KINASE-RELATED"/>
    <property type="match status" value="1"/>
</dbReference>
<keyword evidence="3 5" id="KW-0418">Kinase</keyword>
<dbReference type="Proteomes" id="UP001597506">
    <property type="component" value="Unassembled WGS sequence"/>
</dbReference>
<comment type="pathway">
    <text evidence="3">Cofactor biosynthesis; coenzyme A biosynthesis; CoA from (R)-pantothenate: step 5/5.</text>
</comment>
<dbReference type="NCBIfam" id="TIGR00152">
    <property type="entry name" value="dephospho-CoA kinase"/>
    <property type="match status" value="1"/>
</dbReference>
<evidence type="ECO:0000256" key="4">
    <source>
        <dbReference type="NCBIfam" id="TIGR00152"/>
    </source>
</evidence>
<comment type="subcellular location">
    <subcellularLocation>
        <location evidence="3">Cytoplasm</location>
    </subcellularLocation>
</comment>
<comment type="similarity">
    <text evidence="3">Belongs to the CoaE family.</text>
</comment>
<keyword evidence="3" id="KW-0963">Cytoplasm</keyword>
<dbReference type="InterPro" id="IPR027417">
    <property type="entry name" value="P-loop_NTPase"/>
</dbReference>
<comment type="caution">
    <text evidence="5">The sequence shown here is derived from an EMBL/GenBank/DDBJ whole genome shotgun (WGS) entry which is preliminary data.</text>
</comment>
<protein>
    <recommendedName>
        <fullName evidence="3 4">Dephospho-CoA kinase</fullName>
        <ecNumber evidence="3 4">2.7.1.24</ecNumber>
    </recommendedName>
    <alternativeName>
        <fullName evidence="3">Dephosphocoenzyme A kinase</fullName>
    </alternativeName>
</protein>
<keyword evidence="3 5" id="KW-0808">Transferase</keyword>
<dbReference type="RefSeq" id="WP_377935858.1">
    <property type="nucleotide sequence ID" value="NZ_JBHUMF010000030.1"/>
</dbReference>
<keyword evidence="3" id="KW-0173">Coenzyme A biosynthesis</keyword>
<dbReference type="EMBL" id="JBHUMF010000030">
    <property type="protein sequence ID" value="MFD2681552.1"/>
    <property type="molecule type" value="Genomic_DNA"/>
</dbReference>
<dbReference type="EC" id="2.7.1.24" evidence="3 4"/>
<evidence type="ECO:0000256" key="3">
    <source>
        <dbReference type="HAMAP-Rule" id="MF_00376"/>
    </source>
</evidence>
<dbReference type="Gene3D" id="3.40.50.300">
    <property type="entry name" value="P-loop containing nucleotide triphosphate hydrolases"/>
    <property type="match status" value="1"/>
</dbReference>
<evidence type="ECO:0000256" key="2">
    <source>
        <dbReference type="ARBA" id="ARBA00022840"/>
    </source>
</evidence>
<keyword evidence="2 3" id="KW-0067">ATP-binding</keyword>
<dbReference type="SUPFAM" id="SSF52540">
    <property type="entry name" value="P-loop containing nucleoside triphosphate hydrolases"/>
    <property type="match status" value="1"/>
</dbReference>
<keyword evidence="6" id="KW-1185">Reference proteome</keyword>
<dbReference type="GO" id="GO:0004140">
    <property type="term" value="F:dephospho-CoA kinase activity"/>
    <property type="evidence" value="ECO:0007669"/>
    <property type="project" value="UniProtKB-EC"/>
</dbReference>
<comment type="function">
    <text evidence="3">Catalyzes the phosphorylation of the 3'-hydroxyl group of dephosphocoenzyme A to form coenzyme A.</text>
</comment>
<reference evidence="6" key="1">
    <citation type="journal article" date="2019" name="Int. J. Syst. Evol. Microbiol.">
        <title>The Global Catalogue of Microorganisms (GCM) 10K type strain sequencing project: providing services to taxonomists for standard genome sequencing and annotation.</title>
        <authorList>
            <consortium name="The Broad Institute Genomics Platform"/>
            <consortium name="The Broad Institute Genome Sequencing Center for Infectious Disease"/>
            <person name="Wu L."/>
            <person name="Ma J."/>
        </authorList>
    </citation>
    <scope>NUCLEOTIDE SEQUENCE [LARGE SCALE GENOMIC DNA]</scope>
    <source>
        <strain evidence="6">KCTC 3913</strain>
    </source>
</reference>
<feature type="binding site" evidence="3">
    <location>
        <begin position="12"/>
        <end position="17"/>
    </location>
    <ligand>
        <name>ATP</name>
        <dbReference type="ChEBI" id="CHEBI:30616"/>
    </ligand>
</feature>
<dbReference type="CDD" id="cd02022">
    <property type="entry name" value="DPCK"/>
    <property type="match status" value="1"/>
</dbReference>
<comment type="catalytic activity">
    <reaction evidence="3">
        <text>3'-dephospho-CoA + ATP = ADP + CoA + H(+)</text>
        <dbReference type="Rhea" id="RHEA:18245"/>
        <dbReference type="ChEBI" id="CHEBI:15378"/>
        <dbReference type="ChEBI" id="CHEBI:30616"/>
        <dbReference type="ChEBI" id="CHEBI:57287"/>
        <dbReference type="ChEBI" id="CHEBI:57328"/>
        <dbReference type="ChEBI" id="CHEBI:456216"/>
        <dbReference type="EC" id="2.7.1.24"/>
    </reaction>
</comment>
<sequence>MGMVIGLTGGIASGKSTVSTFLKHKGFTVVDADIAARTVVEVGKPAYNEIVTKFGKEILCKENNKINREKLGSIVFSNEEKRNLLNGIVHPAVRKEMLDQKEKAFASGKRTVIMDIPLLYESNLTWMVDRTIVVYVDAETQLNRLMERNSLSKEDALARIDSQFPLKDKVSLADVVIDNNGSITNTEFQLEELLERWNLIP</sequence>
<evidence type="ECO:0000313" key="5">
    <source>
        <dbReference type="EMBL" id="MFD2681552.1"/>
    </source>
</evidence>
<dbReference type="InterPro" id="IPR001977">
    <property type="entry name" value="Depp_CoAkinase"/>
</dbReference>
<dbReference type="PANTHER" id="PTHR10695:SF46">
    <property type="entry name" value="BIFUNCTIONAL COENZYME A SYNTHASE-RELATED"/>
    <property type="match status" value="1"/>
</dbReference>
<keyword evidence="1 3" id="KW-0547">Nucleotide-binding</keyword>
<organism evidence="5 6">
    <name type="scientific">Bacillus seohaeanensis</name>
    <dbReference type="NCBI Taxonomy" id="284580"/>
    <lineage>
        <taxon>Bacteria</taxon>
        <taxon>Bacillati</taxon>
        <taxon>Bacillota</taxon>
        <taxon>Bacilli</taxon>
        <taxon>Bacillales</taxon>
        <taxon>Bacillaceae</taxon>
        <taxon>Bacillus</taxon>
    </lineage>
</organism>
<proteinExistence type="inferred from homology"/>
<dbReference type="Pfam" id="PF01121">
    <property type="entry name" value="CoaE"/>
    <property type="match status" value="1"/>
</dbReference>
<accession>A0ABW5RS91</accession>